<proteinExistence type="predicted"/>
<accession>A0A517NBB2</accession>
<evidence type="ECO:0008006" key="4">
    <source>
        <dbReference type="Google" id="ProtNLM"/>
    </source>
</evidence>
<evidence type="ECO:0000313" key="2">
    <source>
        <dbReference type="EMBL" id="QDT04424.1"/>
    </source>
</evidence>
<evidence type="ECO:0000313" key="3">
    <source>
        <dbReference type="Proteomes" id="UP000318538"/>
    </source>
</evidence>
<dbReference type="AlphaFoldDB" id="A0A517NBB2"/>
<sequence>MSIDSSEIPDSSSQPLPPKRDSDAKKRSKAKAKAKRKPATVKSESVAGSPLADSAQSDSPEHWDAFRQKITAGAPSSAAESVFAKSAKDGAAYRWGVAVATGEGCGPLLQTLSRLACEASVPAKFAVDDLPVEAELFIEAIESTSTSDTPLACQAVVWAAALPALCSQLESDLSFRLMTALREFHDAVLTRNQPCSATHLIVAGELGLTLAWRLSDVPSCRLLQQKSLTAVNDWCDQYDQAVADAVEGAVHARMVLASLFRCGDLIQATTKQKPKKNYVKTADLLSTWIAALTTRDGGSAFSQVGGKELVDDLAGHGLLDRAIAVDPESLKPAFDAATGKTQTGGRLAWEVSLPETMWHDADAKIAVMLPEWDVRKGRTHVDYSGENVAIEMFAGRAKLISGQWQTMIEVDGEQQHACGNWSEVCEYTDDDVHYLELEQPWTGGLLLQRQLMLVREDRTLLFADAIVQDPSSGDGVSFDEDLMANQGRRIKYWGRLPIADGISPDPEPETREIFLADGKRRAMIVPLAANEWRVGPTSATLTTSEDNSLVFTAEGKGRLYCPLWMDCSQRRFKRKRTWRPLTVVDNLRVCRKDEAAGYRIQVGSEQWMVYRTLGEPKTRSILGKHLIADFFASRIDMTYGDHDALVTVDDSEPSDDDSGQE</sequence>
<dbReference type="KEGG" id="rlc:K227x_28150"/>
<dbReference type="Proteomes" id="UP000318538">
    <property type="component" value="Chromosome"/>
</dbReference>
<feature type="compositionally biased region" description="Basic residues" evidence="1">
    <location>
        <begin position="26"/>
        <end position="39"/>
    </location>
</feature>
<gene>
    <name evidence="2" type="ORF">K227x_28150</name>
</gene>
<organism evidence="2 3">
    <name type="scientific">Rubripirellula lacrimiformis</name>
    <dbReference type="NCBI Taxonomy" id="1930273"/>
    <lineage>
        <taxon>Bacteria</taxon>
        <taxon>Pseudomonadati</taxon>
        <taxon>Planctomycetota</taxon>
        <taxon>Planctomycetia</taxon>
        <taxon>Pirellulales</taxon>
        <taxon>Pirellulaceae</taxon>
        <taxon>Rubripirellula</taxon>
    </lineage>
</organism>
<dbReference type="EMBL" id="CP036525">
    <property type="protein sequence ID" value="QDT04424.1"/>
    <property type="molecule type" value="Genomic_DNA"/>
</dbReference>
<name>A0A517NBB2_9BACT</name>
<keyword evidence="3" id="KW-1185">Reference proteome</keyword>
<feature type="compositionally biased region" description="Low complexity" evidence="1">
    <location>
        <begin position="1"/>
        <end position="13"/>
    </location>
</feature>
<feature type="region of interest" description="Disordered" evidence="1">
    <location>
        <begin position="1"/>
        <end position="61"/>
    </location>
</feature>
<evidence type="ECO:0000256" key="1">
    <source>
        <dbReference type="SAM" id="MobiDB-lite"/>
    </source>
</evidence>
<reference evidence="2 3" key="1">
    <citation type="submission" date="2019-02" db="EMBL/GenBank/DDBJ databases">
        <title>Deep-cultivation of Planctomycetes and their phenomic and genomic characterization uncovers novel biology.</title>
        <authorList>
            <person name="Wiegand S."/>
            <person name="Jogler M."/>
            <person name="Boedeker C."/>
            <person name="Pinto D."/>
            <person name="Vollmers J."/>
            <person name="Rivas-Marin E."/>
            <person name="Kohn T."/>
            <person name="Peeters S.H."/>
            <person name="Heuer A."/>
            <person name="Rast P."/>
            <person name="Oberbeckmann S."/>
            <person name="Bunk B."/>
            <person name="Jeske O."/>
            <person name="Meyerdierks A."/>
            <person name="Storesund J.E."/>
            <person name="Kallscheuer N."/>
            <person name="Luecker S."/>
            <person name="Lage O.M."/>
            <person name="Pohl T."/>
            <person name="Merkel B.J."/>
            <person name="Hornburger P."/>
            <person name="Mueller R.-W."/>
            <person name="Bruemmer F."/>
            <person name="Labrenz M."/>
            <person name="Spormann A.M."/>
            <person name="Op den Camp H."/>
            <person name="Overmann J."/>
            <person name="Amann R."/>
            <person name="Jetten M.S.M."/>
            <person name="Mascher T."/>
            <person name="Medema M.H."/>
            <person name="Devos D.P."/>
            <person name="Kaster A.-K."/>
            <person name="Ovreas L."/>
            <person name="Rohde M."/>
            <person name="Galperin M.Y."/>
            <person name="Jogler C."/>
        </authorList>
    </citation>
    <scope>NUCLEOTIDE SEQUENCE [LARGE SCALE GENOMIC DNA]</scope>
    <source>
        <strain evidence="2 3">K22_7</strain>
    </source>
</reference>
<protein>
    <recommendedName>
        <fullName evidence="4">Heparinase II/III-like protein</fullName>
    </recommendedName>
</protein>